<evidence type="ECO:0000313" key="4">
    <source>
        <dbReference type="Proteomes" id="UP000010433"/>
    </source>
</evidence>
<dbReference type="OrthoDB" id="1094445at2"/>
<evidence type="ECO:0000259" key="2">
    <source>
        <dbReference type="Pfam" id="PF16410"/>
    </source>
</evidence>
<dbReference type="InterPro" id="IPR032186">
    <property type="entry name" value="DUF5018"/>
</dbReference>
<dbReference type="HOGENOM" id="CLU_035409_0_0_10"/>
<protein>
    <recommendedName>
        <fullName evidence="2">DUF5018 domain-containing protein</fullName>
    </recommendedName>
</protein>
<reference evidence="3 4" key="1">
    <citation type="submission" date="2012-05" db="EMBL/GenBank/DDBJ databases">
        <authorList>
            <person name="Weinstock G."/>
            <person name="Sodergren E."/>
            <person name="Lobos E.A."/>
            <person name="Fulton L."/>
            <person name="Fulton R."/>
            <person name="Courtney L."/>
            <person name="Fronick C."/>
            <person name="O'Laughlin M."/>
            <person name="Godfrey J."/>
            <person name="Wilson R.M."/>
            <person name="Miner T."/>
            <person name="Farmer C."/>
            <person name="Delehaunty K."/>
            <person name="Cordes M."/>
            <person name="Minx P."/>
            <person name="Tomlinson C."/>
            <person name="Chen J."/>
            <person name="Wollam A."/>
            <person name="Pepin K.H."/>
            <person name="Bhonagiri V."/>
            <person name="Zhang X."/>
            <person name="Suruliraj S."/>
            <person name="Warren W."/>
            <person name="Mitreva M."/>
            <person name="Mardis E.R."/>
            <person name="Wilson R.K."/>
        </authorList>
    </citation>
    <scope>NUCLEOTIDE SEQUENCE [LARGE SCALE GENOMIC DNA]</scope>
    <source>
        <strain evidence="3 4">F0055</strain>
    </source>
</reference>
<keyword evidence="4" id="KW-1185">Reference proteome</keyword>
<dbReference type="Proteomes" id="UP000010433">
    <property type="component" value="Unassembled WGS sequence"/>
</dbReference>
<evidence type="ECO:0000256" key="1">
    <source>
        <dbReference type="SAM" id="SignalP"/>
    </source>
</evidence>
<feature type="signal peptide" evidence="1">
    <location>
        <begin position="1"/>
        <end position="22"/>
    </location>
</feature>
<dbReference type="AlphaFoldDB" id="L1NE52"/>
<dbReference type="PROSITE" id="PS51257">
    <property type="entry name" value="PROKAR_LIPOPROTEIN"/>
    <property type="match status" value="1"/>
</dbReference>
<name>L1NE52_9BACT</name>
<keyword evidence="1" id="KW-0732">Signal</keyword>
<comment type="caution">
    <text evidence="3">The sequence shown here is derived from an EMBL/GenBank/DDBJ whole genome shotgun (WGS) entry which is preliminary data.</text>
</comment>
<accession>L1NE52</accession>
<dbReference type="STRING" id="1127699.HMPREF9151_00973"/>
<dbReference type="RefSeq" id="WP_009162187.1">
    <property type="nucleotide sequence ID" value="NZ_KB290984.1"/>
</dbReference>
<dbReference type="PATRIC" id="fig|1127699.3.peg.896"/>
<dbReference type="Pfam" id="PF16410">
    <property type="entry name" value="DUF5018"/>
    <property type="match status" value="1"/>
</dbReference>
<feature type="domain" description="DUF5018" evidence="2">
    <location>
        <begin position="17"/>
        <end position="356"/>
    </location>
</feature>
<evidence type="ECO:0000313" key="3">
    <source>
        <dbReference type="EMBL" id="EKY01616.1"/>
    </source>
</evidence>
<gene>
    <name evidence="3" type="ORF">HMPREF9151_00973</name>
</gene>
<organism evidence="3 4">
    <name type="scientific">Hoylesella saccharolytica F0055</name>
    <dbReference type="NCBI Taxonomy" id="1127699"/>
    <lineage>
        <taxon>Bacteria</taxon>
        <taxon>Pseudomonadati</taxon>
        <taxon>Bacteroidota</taxon>
        <taxon>Bacteroidia</taxon>
        <taxon>Bacteroidales</taxon>
        <taxon>Prevotellaceae</taxon>
        <taxon>Hoylesella</taxon>
    </lineage>
</organism>
<proteinExistence type="predicted"/>
<dbReference type="Gene3D" id="2.60.40.2340">
    <property type="match status" value="1"/>
</dbReference>
<sequence length="557" mass="60640">MKTKILTLVSGVLLLWGMTACQSPEEFHPNVDRKDINTFTASFPDDNRDENLFTAEIDYQNRVINVVFPYNYPRLSDNVLEMSALTKMRVSATLDNNVSISPGLFFMDLTKENVITVTNQNGQQHDYKVVAEIRKSAECALTKFRLKGTGLSGVINEGGKTISLVTDETLGEQLAEVEYSHGATISPDPSKLSLNYDSEVRLTVTAQNGTTSATYTVKKEFPQKVAAGLRVSSAKLLWAKKLTELGITSKDMVTGIAAIDNYLVLNERNKAQALYLDGKTGAQAGTVDISAFAGNLTNFYATADDENNILFTNLTPASGNKLTIWRVKGVNGTPEKYIEFTTTFELGRKLSVQGSLDKDAIITAPCYGTAGQFARWQVTGGALVSATPTIVTAKGLGSWGTNADVIYTDPSDVESDYFASYYAEPRNLCRFDGKTNNIKAKGPDINANWVPNAVDFVTFNKVGYVLSNSVNVWTWGVNDKIYMFDTGAGTMDKTVLDFGDSGLKINGNYGAKAAGGQNGNGTADVAFKVSADGYYLYIYFMFTNGYVGCVRCDCLDI</sequence>
<feature type="chain" id="PRO_5003954481" description="DUF5018 domain-containing protein" evidence="1">
    <location>
        <begin position="23"/>
        <end position="557"/>
    </location>
</feature>
<dbReference type="EMBL" id="AMEP01000065">
    <property type="protein sequence ID" value="EKY01616.1"/>
    <property type="molecule type" value="Genomic_DNA"/>
</dbReference>